<name>A0ABQ9V307_SAGOE</name>
<dbReference type="PANTHER" id="PTHR11590:SF38">
    <property type="entry name" value="PROTEIN-GLUTAMINE GAMMA-GLUTAMYLTRANSFERASE 5"/>
    <property type="match status" value="1"/>
</dbReference>
<evidence type="ECO:0000313" key="4">
    <source>
        <dbReference type="Proteomes" id="UP001266305"/>
    </source>
</evidence>
<dbReference type="InterPro" id="IPR036985">
    <property type="entry name" value="Transglutaminase-like_sf"/>
</dbReference>
<dbReference type="SUPFAM" id="SSF49309">
    <property type="entry name" value="Transglutaminase, two C-terminal domains"/>
    <property type="match status" value="2"/>
</dbReference>
<dbReference type="Pfam" id="PF00927">
    <property type="entry name" value="Transglut_C"/>
    <property type="match status" value="2"/>
</dbReference>
<reference evidence="3 4" key="1">
    <citation type="submission" date="2023-05" db="EMBL/GenBank/DDBJ databases">
        <title>B98-5 Cell Line De Novo Hybrid Assembly: An Optical Mapping Approach.</title>
        <authorList>
            <person name="Kananen K."/>
            <person name="Auerbach J.A."/>
            <person name="Kautto E."/>
            <person name="Blachly J.S."/>
        </authorList>
    </citation>
    <scope>NUCLEOTIDE SEQUENCE [LARGE SCALE GENOMIC DNA]</scope>
    <source>
        <strain evidence="3">B95-8</strain>
        <tissue evidence="3">Cell line</tissue>
    </source>
</reference>
<evidence type="ECO:0000259" key="2">
    <source>
        <dbReference type="Pfam" id="PF00927"/>
    </source>
</evidence>
<accession>A0ABQ9V307</accession>
<dbReference type="InterPro" id="IPR008958">
    <property type="entry name" value="Transglutaminase_C"/>
</dbReference>
<feature type="region of interest" description="Disordered" evidence="1">
    <location>
        <begin position="313"/>
        <end position="342"/>
    </location>
</feature>
<organism evidence="3 4">
    <name type="scientific">Saguinus oedipus</name>
    <name type="common">Cotton-top tamarin</name>
    <name type="synonym">Oedipomidas oedipus</name>
    <dbReference type="NCBI Taxonomy" id="9490"/>
    <lineage>
        <taxon>Eukaryota</taxon>
        <taxon>Metazoa</taxon>
        <taxon>Chordata</taxon>
        <taxon>Craniata</taxon>
        <taxon>Vertebrata</taxon>
        <taxon>Euteleostomi</taxon>
        <taxon>Mammalia</taxon>
        <taxon>Eutheria</taxon>
        <taxon>Euarchontoglires</taxon>
        <taxon>Primates</taxon>
        <taxon>Haplorrhini</taxon>
        <taxon>Platyrrhini</taxon>
        <taxon>Cebidae</taxon>
        <taxon>Callitrichinae</taxon>
        <taxon>Saguinus</taxon>
    </lineage>
</organism>
<protein>
    <submittedName>
        <fullName evidence="3">Protein-glutamine gamma-glutamyltransferase 5</fullName>
    </submittedName>
</protein>
<dbReference type="SUPFAM" id="SSF54001">
    <property type="entry name" value="Cysteine proteinases"/>
    <property type="match status" value="1"/>
</dbReference>
<dbReference type="InterPro" id="IPR013783">
    <property type="entry name" value="Ig-like_fold"/>
</dbReference>
<dbReference type="InterPro" id="IPR038765">
    <property type="entry name" value="Papain-like_cys_pep_sf"/>
</dbReference>
<sequence length="564" mass="62061">MSGMSAGWPGRISPLDMEAGRYWTLHLRRRATVRLSRRKAGPTPMKSAPPLPSPATNGPPRLPCSPSGLYCCGPASVRAIKEGEVDLNYDTPFVFSMVNADCMSWLVQGGKEQKLHQDTSSVGNFISTKSIRSDERDDITENYKYEEGVTKSALLRAPALWELSPTLESQRASAGQDPAPLSPQLFSFEAPVGVAPRPHFLMPPPPHILQASKLPPQALMWTGEPQENINPRKGVKCPAEPAWESSQGVEEMLVTGNEGLKLLVERLGGEWRSALAYPDQPGSQLVLCSPPSGSLQERQVFLKALQKLKARRFHGSQRGAELQPSRPTPLSQDSPQSLDVPSLRPSDVVQVSLKFKMLNPPNMGQDISFALLALNMSSKFKDLKVNLSAQSLLHDGNPLPPFWQDVGFITLSPQEAKAYPCKISYSQYSQYLSTDKLIRISALGEEKSNPKKILVNKIITLSYPSITINVLGAAIVNQPLSIQVIFSNPLSEHVDGCVLTVEGSGLFKKQQKILLGVLKPLHRASIILETVPFKSGQRQIQANMRSNKFKDIKGYRNVYVDFAL</sequence>
<dbReference type="Gene3D" id="2.60.40.10">
    <property type="entry name" value="Immunoglobulins"/>
    <property type="match status" value="2"/>
</dbReference>
<evidence type="ECO:0000313" key="3">
    <source>
        <dbReference type="EMBL" id="KAK2103617.1"/>
    </source>
</evidence>
<evidence type="ECO:0000256" key="1">
    <source>
        <dbReference type="SAM" id="MobiDB-lite"/>
    </source>
</evidence>
<feature type="region of interest" description="Disordered" evidence="1">
    <location>
        <begin position="34"/>
        <end position="60"/>
    </location>
</feature>
<dbReference type="EMBL" id="JASSZA010000008">
    <property type="protein sequence ID" value="KAK2103617.1"/>
    <property type="molecule type" value="Genomic_DNA"/>
</dbReference>
<dbReference type="Gene3D" id="3.90.260.10">
    <property type="entry name" value="Transglutaminase-like"/>
    <property type="match status" value="1"/>
</dbReference>
<proteinExistence type="predicted"/>
<feature type="domain" description="Transglutaminase C-terminal" evidence="2">
    <location>
        <begin position="351"/>
        <end position="447"/>
    </location>
</feature>
<dbReference type="InterPro" id="IPR050779">
    <property type="entry name" value="Transglutaminase"/>
</dbReference>
<feature type="domain" description="Transglutaminase C-terminal" evidence="2">
    <location>
        <begin position="464"/>
        <end position="561"/>
    </location>
</feature>
<dbReference type="InterPro" id="IPR036238">
    <property type="entry name" value="Transglutaminase_C_sf"/>
</dbReference>
<feature type="compositionally biased region" description="Polar residues" evidence="1">
    <location>
        <begin position="328"/>
        <end position="339"/>
    </location>
</feature>
<dbReference type="PANTHER" id="PTHR11590">
    <property type="entry name" value="PROTEIN-GLUTAMINE GAMMA-GLUTAMYLTRANSFERASE"/>
    <property type="match status" value="1"/>
</dbReference>
<keyword evidence="4" id="KW-1185">Reference proteome</keyword>
<gene>
    <name evidence="3" type="primary">TGM5_1</name>
    <name evidence="3" type="ORF">P7K49_017473</name>
</gene>
<dbReference type="Proteomes" id="UP001266305">
    <property type="component" value="Unassembled WGS sequence"/>
</dbReference>
<comment type="caution">
    <text evidence="3">The sequence shown here is derived from an EMBL/GenBank/DDBJ whole genome shotgun (WGS) entry which is preliminary data.</text>
</comment>